<dbReference type="GO" id="GO:0090529">
    <property type="term" value="P:cell septum assembly"/>
    <property type="evidence" value="ECO:0007669"/>
    <property type="project" value="InterPro"/>
</dbReference>
<dbReference type="InterPro" id="IPR036765">
    <property type="entry name" value="ZipA_FtsZ-bd_C_sf"/>
</dbReference>
<keyword evidence="2 3" id="KW-0812">Transmembrane</keyword>
<evidence type="ECO:0000256" key="1">
    <source>
        <dbReference type="RuleBase" id="RU003612"/>
    </source>
</evidence>
<keyword evidence="2" id="KW-1003">Cell membrane</keyword>
<dbReference type="EMBL" id="FYEX01000002">
    <property type="protein sequence ID" value="SNC71529.1"/>
    <property type="molecule type" value="Genomic_DNA"/>
</dbReference>
<evidence type="ECO:0000256" key="3">
    <source>
        <dbReference type="SAM" id="Phobius"/>
    </source>
</evidence>
<comment type="similarity">
    <text evidence="1">Belongs to the ZipA family.</text>
</comment>
<evidence type="ECO:0000256" key="2">
    <source>
        <dbReference type="RuleBase" id="RU003613"/>
    </source>
</evidence>
<evidence type="ECO:0000313" key="6">
    <source>
        <dbReference type="Proteomes" id="UP000197215"/>
    </source>
</evidence>
<organism evidence="5 6">
    <name type="scientific">Polynucleobacter victoriensis</name>
    <dbReference type="NCBI Taxonomy" id="2049319"/>
    <lineage>
        <taxon>Bacteria</taxon>
        <taxon>Pseudomonadati</taxon>
        <taxon>Pseudomonadota</taxon>
        <taxon>Betaproteobacteria</taxon>
        <taxon>Burkholderiales</taxon>
        <taxon>Burkholderiaceae</taxon>
        <taxon>Polynucleobacter</taxon>
    </lineage>
</organism>
<dbReference type="Proteomes" id="UP000197215">
    <property type="component" value="Unassembled WGS sequence"/>
</dbReference>
<dbReference type="InterPro" id="IPR007449">
    <property type="entry name" value="ZipA_FtsZ-bd_C"/>
</dbReference>
<dbReference type="OrthoDB" id="8521018at2"/>
<keyword evidence="2 3" id="KW-0472">Membrane</keyword>
<evidence type="ECO:0000313" key="5">
    <source>
        <dbReference type="EMBL" id="SNC71529.1"/>
    </source>
</evidence>
<accession>A0A212TZX7</accession>
<keyword evidence="6" id="KW-1185">Reference proteome</keyword>
<dbReference type="Pfam" id="PF04354">
    <property type="entry name" value="ZipA_C"/>
    <property type="match status" value="1"/>
</dbReference>
<keyword evidence="2" id="KW-0997">Cell inner membrane</keyword>
<keyword evidence="3" id="KW-1133">Transmembrane helix</keyword>
<proteinExistence type="inferred from homology"/>
<gene>
    <name evidence="5" type="ORF">SAMN06295916_1292</name>
</gene>
<name>A0A212TZX7_9BURK</name>
<comment type="function">
    <text evidence="1">Essential cell division protein that stabilizes the FtsZ protofilaments by cross-linking them and that serves as a cytoplasmic membrane anchor for the Z ring. Also required for the recruitment to the septal ring of downstream cell division proteins.</text>
</comment>
<dbReference type="SUPFAM" id="SSF64383">
    <property type="entry name" value="Cell-division protein ZipA, C-terminal domain"/>
    <property type="match status" value="1"/>
</dbReference>
<keyword evidence="1" id="KW-0131">Cell cycle</keyword>
<reference evidence="5 6" key="1">
    <citation type="submission" date="2017-06" db="EMBL/GenBank/DDBJ databases">
        <authorList>
            <person name="Kim H.J."/>
            <person name="Triplett B.A."/>
        </authorList>
    </citation>
    <scope>NUCLEOTIDE SEQUENCE [LARGE SCALE GENOMIC DNA]</scope>
    <source>
        <strain evidence="5 6">MWH-VicM1</strain>
    </source>
</reference>
<protein>
    <recommendedName>
        <fullName evidence="1">Cell division protein ZipA</fullName>
    </recommendedName>
</protein>
<keyword evidence="1" id="KW-0132">Cell division</keyword>
<dbReference type="RefSeq" id="WP_088813242.1">
    <property type="nucleotide sequence ID" value="NZ_FYEX01000002.1"/>
</dbReference>
<dbReference type="AlphaFoldDB" id="A0A212TZX7"/>
<sequence length="357" mass="38301">MIGFAEFAASLGLTELQLSLGLIGFSLLVLVMIYNAMRIRKVEVEDASNSVDEAPTAEPSFSSIDGVVGRSEPTLGAGDAPIATPVASVAKIDPLIDCVVALRLPESISGEEILGHLTDWPKNSLFTWMCEGLNAASDWESVVLTGSYTELQVAIQLANRTGPIGIVDLSDFVSKAQALANALDAEIDLPPVNEVIEEAKNLDQFAAQSDIQLGITVIPREGMWNLSTIQSVAAKAGFLLSRDGRDYQRIISNVVMYKLVADQANFLRDDLSKANIQYVTLLLDLPRVPYAMTPFKIMLDDAKLLAESLNGNLVDDAGRPLVDEAVSAITAQLGEIYQAMDQQGIPAGSTTASRLFS</sequence>
<evidence type="ECO:0000259" key="4">
    <source>
        <dbReference type="SMART" id="SM00771"/>
    </source>
</evidence>
<feature type="domain" description="ZipA C-terminal FtsZ-binding" evidence="4">
    <location>
        <begin position="209"/>
        <end position="333"/>
    </location>
</feature>
<dbReference type="SMART" id="SM00771">
    <property type="entry name" value="ZipA_C"/>
    <property type="match status" value="1"/>
</dbReference>
<feature type="transmembrane region" description="Helical" evidence="3">
    <location>
        <begin position="16"/>
        <end position="34"/>
    </location>
</feature>
<dbReference type="Gene3D" id="3.30.1400.10">
    <property type="entry name" value="ZipA, C-terminal FtsZ-binding domain"/>
    <property type="match status" value="1"/>
</dbReference>
<comment type="subcellular location">
    <subcellularLocation>
        <location evidence="2">Cell inner membrane</location>
        <topology evidence="2">Single-pass type I membrane protein</topology>
    </subcellularLocation>
</comment>
<dbReference type="GO" id="GO:0005886">
    <property type="term" value="C:plasma membrane"/>
    <property type="evidence" value="ECO:0007669"/>
    <property type="project" value="UniProtKB-SubCell"/>
</dbReference>